<dbReference type="Proteomes" id="UP000623467">
    <property type="component" value="Unassembled WGS sequence"/>
</dbReference>
<dbReference type="EMBL" id="JACAZH010000001">
    <property type="protein sequence ID" value="KAF7376957.1"/>
    <property type="molecule type" value="Genomic_DNA"/>
</dbReference>
<keyword evidence="5" id="KW-1185">Reference proteome</keyword>
<dbReference type="OrthoDB" id="2735536at2759"/>
<organism evidence="4 5">
    <name type="scientific">Mycena sanguinolenta</name>
    <dbReference type="NCBI Taxonomy" id="230812"/>
    <lineage>
        <taxon>Eukaryota</taxon>
        <taxon>Fungi</taxon>
        <taxon>Dikarya</taxon>
        <taxon>Basidiomycota</taxon>
        <taxon>Agaricomycotina</taxon>
        <taxon>Agaricomycetes</taxon>
        <taxon>Agaricomycetidae</taxon>
        <taxon>Agaricales</taxon>
        <taxon>Marasmiineae</taxon>
        <taxon>Mycenaceae</taxon>
        <taxon>Mycena</taxon>
    </lineage>
</organism>
<dbReference type="PANTHER" id="PTHR10366:SF564">
    <property type="entry name" value="STEROL-4-ALPHA-CARBOXYLATE 3-DEHYDROGENASE, DECARBOXYLATING"/>
    <property type="match status" value="1"/>
</dbReference>
<dbReference type="InterPro" id="IPR001509">
    <property type="entry name" value="Epimerase_deHydtase"/>
</dbReference>
<keyword evidence="1" id="KW-0560">Oxidoreductase</keyword>
<evidence type="ECO:0000313" key="4">
    <source>
        <dbReference type="EMBL" id="KAF7376957.1"/>
    </source>
</evidence>
<evidence type="ECO:0000259" key="3">
    <source>
        <dbReference type="Pfam" id="PF01370"/>
    </source>
</evidence>
<protein>
    <submittedName>
        <fullName evidence="4">Ketoreductase azaE</fullName>
    </submittedName>
</protein>
<sequence length="344" mass="37569">MPAITSGKVLVSGANGFIAAWVVRVLLEQGFSVRGTVRSADKCAPLREIFASYGDKFELVVVPDITQEGAFDEAVKGVDAIEHTASPFHLQVDDPDVRHDKPPACTEFIRPAIHGTLGILQSAAKYGTSVKRVVITSSCAAVLQIQAEPRTFSELDWNEQAPREVTEMGRSAPAMTKYRASKTLAERAAWDFVAKHKTEIGWDLIAINPPPQPTTPPTPAHLGTSARQFYTMLTQPSPSATLGTGSCWIDVRDLGRAHVLALLREEAAGERIILSAGPFVWQDWLDAAPDSPKFQKGVPGGGKDSVHLIRYDTAKAAHLLEMEYRTMEETARDTVADWEARGWL</sequence>
<dbReference type="PANTHER" id="PTHR10366">
    <property type="entry name" value="NAD DEPENDENT EPIMERASE/DEHYDRATASE"/>
    <property type="match status" value="1"/>
</dbReference>
<dbReference type="InterPro" id="IPR050425">
    <property type="entry name" value="NAD(P)_dehydrat-like"/>
</dbReference>
<comment type="similarity">
    <text evidence="2">Belongs to the NAD(P)-dependent epimerase/dehydratase family. Dihydroflavonol-4-reductase subfamily.</text>
</comment>
<comment type="caution">
    <text evidence="4">The sequence shown here is derived from an EMBL/GenBank/DDBJ whole genome shotgun (WGS) entry which is preliminary data.</text>
</comment>
<dbReference type="Pfam" id="PF01370">
    <property type="entry name" value="Epimerase"/>
    <property type="match status" value="1"/>
</dbReference>
<evidence type="ECO:0000256" key="1">
    <source>
        <dbReference type="ARBA" id="ARBA00023002"/>
    </source>
</evidence>
<feature type="domain" description="NAD-dependent epimerase/dehydratase" evidence="3">
    <location>
        <begin position="9"/>
        <end position="269"/>
    </location>
</feature>
<dbReference type="Gene3D" id="3.40.50.720">
    <property type="entry name" value="NAD(P)-binding Rossmann-like Domain"/>
    <property type="match status" value="1"/>
</dbReference>
<accession>A0A8H6ZGG1</accession>
<name>A0A8H6ZGG1_9AGAR</name>
<evidence type="ECO:0000313" key="5">
    <source>
        <dbReference type="Proteomes" id="UP000623467"/>
    </source>
</evidence>
<dbReference type="AlphaFoldDB" id="A0A8H6ZGG1"/>
<reference evidence="4" key="1">
    <citation type="submission" date="2020-05" db="EMBL/GenBank/DDBJ databases">
        <title>Mycena genomes resolve the evolution of fungal bioluminescence.</title>
        <authorList>
            <person name="Tsai I.J."/>
        </authorList>
    </citation>
    <scope>NUCLEOTIDE SEQUENCE</scope>
    <source>
        <strain evidence="4">160909Yilan</strain>
    </source>
</reference>
<dbReference type="SUPFAM" id="SSF51735">
    <property type="entry name" value="NAD(P)-binding Rossmann-fold domains"/>
    <property type="match status" value="1"/>
</dbReference>
<evidence type="ECO:0000256" key="2">
    <source>
        <dbReference type="ARBA" id="ARBA00023445"/>
    </source>
</evidence>
<dbReference type="GO" id="GO:0016616">
    <property type="term" value="F:oxidoreductase activity, acting on the CH-OH group of donors, NAD or NADP as acceptor"/>
    <property type="evidence" value="ECO:0007669"/>
    <property type="project" value="TreeGrafter"/>
</dbReference>
<proteinExistence type="inferred from homology"/>
<dbReference type="InterPro" id="IPR036291">
    <property type="entry name" value="NAD(P)-bd_dom_sf"/>
</dbReference>
<gene>
    <name evidence="4" type="ORF">MSAN_00113500</name>
</gene>